<evidence type="ECO:0000313" key="3">
    <source>
        <dbReference type="Proteomes" id="UP000813420"/>
    </source>
</evidence>
<gene>
    <name evidence="2" type="ORF">K8V39_10690</name>
</gene>
<dbReference type="CDD" id="cd17748">
    <property type="entry name" value="BRCT_DNA_ligase_like"/>
    <property type="match status" value="1"/>
</dbReference>
<dbReference type="InterPro" id="IPR001357">
    <property type="entry name" value="BRCT_dom"/>
</dbReference>
<dbReference type="InterPro" id="IPR036420">
    <property type="entry name" value="BRCT_dom_sf"/>
</dbReference>
<sequence length="201" mass="22645">IYHLDQHREEIIRLEGFGEKSFDRLWNSIEASRHTSFVRYLVSMDIPMVGRTKSRVLDTVFSGNLDTFKAAAVDGYDFTQLEDFGATLNRNIHDWFADEENLALWDTLQKEFTFEERKEETTMTKDNVFAGKTIVATGKLENFTRSEINDQILALGAKPGSSVSKKTDYLICGEKAGSKLAKAQALGVTILSEAEFLSMIA</sequence>
<dbReference type="InterPro" id="IPR010994">
    <property type="entry name" value="RuvA_2-like"/>
</dbReference>
<dbReference type="Gene3D" id="1.10.150.20">
    <property type="entry name" value="5' to 3' exonuclease, C-terminal subdomain"/>
    <property type="match status" value="1"/>
</dbReference>
<dbReference type="SMART" id="SM00292">
    <property type="entry name" value="BRCT"/>
    <property type="match status" value="1"/>
</dbReference>
<reference evidence="2" key="2">
    <citation type="submission" date="2021-09" db="EMBL/GenBank/DDBJ databases">
        <authorList>
            <person name="Gilroy R."/>
        </authorList>
    </citation>
    <scope>NUCLEOTIDE SEQUENCE</scope>
    <source>
        <strain evidence="2">USAMLcec4-12693</strain>
    </source>
</reference>
<dbReference type="Proteomes" id="UP000813420">
    <property type="component" value="Unassembled WGS sequence"/>
</dbReference>
<evidence type="ECO:0000313" key="2">
    <source>
        <dbReference type="EMBL" id="HJH50718.1"/>
    </source>
</evidence>
<accession>A0A9D3AKD6</accession>
<organism evidence="2 3">
    <name type="scientific">Merdimonas faecis</name>
    <dbReference type="NCBI Taxonomy" id="1653435"/>
    <lineage>
        <taxon>Bacteria</taxon>
        <taxon>Bacillati</taxon>
        <taxon>Bacillota</taxon>
        <taxon>Clostridia</taxon>
        <taxon>Lachnospirales</taxon>
        <taxon>Lachnospiraceae</taxon>
        <taxon>Merdimonas</taxon>
    </lineage>
</organism>
<dbReference type="Gene3D" id="3.40.50.10190">
    <property type="entry name" value="BRCT domain"/>
    <property type="match status" value="1"/>
</dbReference>
<feature type="non-terminal residue" evidence="2">
    <location>
        <position position="1"/>
    </location>
</feature>
<comment type="caution">
    <text evidence="2">The sequence shown here is derived from an EMBL/GenBank/DDBJ whole genome shotgun (WGS) entry which is preliminary data.</text>
</comment>
<reference evidence="2" key="1">
    <citation type="journal article" date="2021" name="PeerJ">
        <title>Extensive microbial diversity within the chicken gut microbiome revealed by metagenomics and culture.</title>
        <authorList>
            <person name="Gilroy R."/>
            <person name="Ravi A."/>
            <person name="Getino M."/>
            <person name="Pursley I."/>
            <person name="Horton D.L."/>
            <person name="Alikhan N.F."/>
            <person name="Baker D."/>
            <person name="Gharbi K."/>
            <person name="Hall N."/>
            <person name="Watson M."/>
            <person name="Adriaenssens E.M."/>
            <person name="Foster-Nyarko E."/>
            <person name="Jarju S."/>
            <person name="Secka A."/>
            <person name="Antonio M."/>
            <person name="Oren A."/>
            <person name="Chaudhuri R.R."/>
            <person name="La Ragione R."/>
            <person name="Hildebrand F."/>
            <person name="Pallen M.J."/>
        </authorList>
    </citation>
    <scope>NUCLEOTIDE SEQUENCE</scope>
    <source>
        <strain evidence="2">USAMLcec4-12693</strain>
    </source>
</reference>
<feature type="domain" description="BRCT" evidence="1">
    <location>
        <begin position="124"/>
        <end position="201"/>
    </location>
</feature>
<dbReference type="SUPFAM" id="SSF47781">
    <property type="entry name" value="RuvA domain 2-like"/>
    <property type="match status" value="1"/>
</dbReference>
<dbReference type="PROSITE" id="PS50172">
    <property type="entry name" value="BRCT"/>
    <property type="match status" value="1"/>
</dbReference>
<name>A0A9D3AKD6_9FIRM</name>
<proteinExistence type="predicted"/>
<evidence type="ECO:0000259" key="1">
    <source>
        <dbReference type="PROSITE" id="PS50172"/>
    </source>
</evidence>
<protein>
    <submittedName>
        <fullName evidence="2">NAD-dependent DNA ligase LigA</fullName>
    </submittedName>
</protein>
<dbReference type="Pfam" id="PF00533">
    <property type="entry name" value="BRCT"/>
    <property type="match status" value="1"/>
</dbReference>
<dbReference type="AlphaFoldDB" id="A0A9D3AKD6"/>
<dbReference type="GO" id="GO:0016874">
    <property type="term" value="F:ligase activity"/>
    <property type="evidence" value="ECO:0007669"/>
    <property type="project" value="UniProtKB-KW"/>
</dbReference>
<keyword evidence="2" id="KW-0436">Ligase</keyword>
<dbReference type="EMBL" id="DYXE01000087">
    <property type="protein sequence ID" value="HJH50718.1"/>
    <property type="molecule type" value="Genomic_DNA"/>
</dbReference>
<dbReference type="SUPFAM" id="SSF52113">
    <property type="entry name" value="BRCT domain"/>
    <property type="match status" value="1"/>
</dbReference>
<dbReference type="RefSeq" id="WP_331476203.1">
    <property type="nucleotide sequence ID" value="NZ_DYXE01000087.1"/>
</dbReference>